<dbReference type="FunFam" id="3.10.490.20:FF:000006">
    <property type="entry name" value="Dynein axonemal heavy chain 10"/>
    <property type="match status" value="1"/>
</dbReference>
<evidence type="ECO:0000256" key="11">
    <source>
        <dbReference type="ARBA" id="ARBA00023175"/>
    </source>
</evidence>
<dbReference type="FunFam" id="1.10.8.720:FF:000005">
    <property type="entry name" value="Dynein axonemal heavy chain 10"/>
    <property type="match status" value="1"/>
</dbReference>
<dbReference type="Gene3D" id="3.40.50.300">
    <property type="entry name" value="P-loop containing nucleotide triphosphate hydrolases"/>
    <property type="match status" value="5"/>
</dbReference>
<feature type="region of interest" description="Disordered" evidence="15">
    <location>
        <begin position="73"/>
        <end position="115"/>
    </location>
</feature>
<keyword evidence="13" id="KW-0966">Cell projection</keyword>
<feature type="domain" description="AAA+ ATPase" evidence="16">
    <location>
        <begin position="2220"/>
        <end position="2368"/>
    </location>
</feature>
<keyword evidence="8" id="KW-0243">Dynein</keyword>
<dbReference type="Pfam" id="PF18198">
    <property type="entry name" value="AAA_lid_11"/>
    <property type="match status" value="1"/>
</dbReference>
<dbReference type="GO" id="GO:0045505">
    <property type="term" value="F:dynein intermediate chain binding"/>
    <property type="evidence" value="ECO:0007669"/>
    <property type="project" value="InterPro"/>
</dbReference>
<sequence length="4615" mass="529946">MSLDDPRVEWIRQRVSSALCLTESNCFEDLLSRRDGEDGQKIIRFLNDVTEDEEPSTLLFSKQIREEEVEVPITTEQKKKWDTEGSQLPEVQTEEPPNHVDSFQSQTHGSDGEDGPSVPRFEIQVIYHVELHVSVNHASEKFFKSNIFYILRNTKETIFEPVDINEANNVMPKLLEFGMLNGHSLLMLKDILNQVYIPLLSWNQLKLTDGGYLHRMSFDRDAVEERMEENKPMETRGSLMIRDELLNSTHKFLGHIDRTLQQLEGEIKLHIPELDLEPQVDVFLATREVVEKLEQCVMNWQTQITIVIEEQQRKKTQAPGPMSEIDFWRERAAILSALSEQLKLPAVKKILEVMSQADPVTVQNLDLTVTELSKYHVESVENVRFLSTLERHFKNLATGVDFGVILDTIPLMMNGLRMVWIISSHYNTDERMVPLMERIAWELSERVARVVNVRILFKDKREIAKAKALDGKQVLDQWKACYFEVRARIEISGRDPRWEFDRKKLFEKTDYMASICQDLFNILQILEEFYNIFGPELKAVTGDPKRIDDVLRWVDSLVVPIEELNFDPFNIRKMGSWKMVMQDFKTKVQAIEGEAINFIDQSFKTLRSAEAAFDMLLKFKHIRSREAINNQMMQKFNDILAQYCKEVDIINDIFLKHKDNPPLNKNQPPVAGAIYWERSLFHRIKHTIIRFLEVEEMLESEQGKMVKAKYLEVGMCMRDYEVKKYERWREETELSLPLLMKRTLLTVINCAEVISVDTDIVAPASDRDLERGIRYVVNFAPELKEIISETKYMEQLGYSVPELARNVSLQEDKFLRYMDGLKSLVNRYHSLMDCLNDAEFYLLSEQIHELRRVMRAGFKRLNWNALGISEFINRGSQATSKFESLVNQIQKNERDIDAKLLSMETANLFKFPAPDKTGDLPGVKEFFEKIERERVKDVNLLGRRYTAIGPLLTKMESLIMQTNSGKARRMAQYYTYWERKVFNSLIKMVLWNIQMFNTALLGDTPLFQIETILSAPEIMLHPKSNEIYKLIMQCVRDCVESTKRFTRWMHGTCIECPPQRVEGEDEPAIFSFYNEICQHPQVTERAIAVSQSAQRLLNSVGRYLNRWKRYRPLWKLDKAIVMEKFAAKRPSCVMYDEKLQFYTRISKEVTQQPFVKDEHIVRLNLEPLAHAVRENSQAWVTSLGRLLNESVREDLHSLRNNLLQFSENLKRNPDTLENLKFVLGTISDIRDMSMAVEMRFTDIQERYRTLTMYNIEASDEELELAASIGQLWSELFAESRKVDRSLGKVKKTFTEITKGQIDEYKQELSIFAESFNMHGPGAVGDDLEKGLMVMGSYETELAKIEAGRQELANAEKLFDLPITMYPELVNAQREMRGLRQIYDIYKAQKAAKTEWSQTLWVNLNIQLLQEGIESFIKTLRKLPKDVRALPVAFFLEGRMKEFKESLPLLLDLKNDALRERHWKALMDRTGTTFEMNPDTFTLENMFAMELHKYGSVIGDIVTSAVKELSIEKGVKEVVDTWESMKFTVQRYFKGTQERGSILGAVDEILQNLDDNAMNLQSMAGSRFVGPFLATVQQWEKNLSLISEVIEVWMLVQRKWMYLESIFIGGDIRSQLPEEAKKFDNIDKMFKKIMADTVKDPGIKRCCLMPNRLIDLLSLSDGLERCQKSLNDYLDSKRNAFPRFFFISDDELLSILGSSEPTCVQEHMIKMYDNIASLQFDVGSNGETMAKALVSAEGEVMTLRQAVPAEGRVEDWMTKVLLEMRRTNKLITKEAIFFYSHQKSRVDWMLDYQGMVVLAGNQVWWTWEVEDVFKKVKKGEKQALKNYSKKMHQQIDELVKRISRPMKKNDRRKINTVLIIDVHARDIVDSFVRDSIMDAREFEWESQLRFYWDKEPDDLFVRQCSAQFSYGYEYMGLNGRLVITPLTDRIYLTLTQALSMYLGGAPAGPAGTGKTESTKDLAKALGLLCVVTNCGEGMDYMAVGKILSGLAQCGAWGCFDEFNRIDASVLSVISSQIQTIRNALILHLKRFHFEGQEINLDDRMGIFITMNPGYAGRTELPESVKALFRPVVVIVPDLQQICEIMLFSEGFLMAKTLAKKMTVLYKLAREQLSKQSHYDFGLRALKSVLVMAGELKRGSPDLNEDVVLMRALRDMNLPKFVFEDVPLFLGLISDLFPGLDCPRVRYPSFNDAVEQILQENKFVMLPNQVDKVVQMYETMMTRHTTMVVGPTGGGKSVVINTLCQSQTRLGLLTKLYALNAKAMSVIELYGILDPVTRDWTDGILSNIFRDINKPTDKKERRYILFDGDVDALWVENMNSVMDDNKLLTLANGERIRLQNHCALLFEVGDLQYASPATVSRCGMVFVDPKNLRFTPYWQKWVSNRSIKEIGELCKLFEKYVPHTIDMIIDGIVDGRQGEKLKTIVPQTDLNMVTQLSMMLEALLPDGFNAEELECFFLEALYCSLGATLLDSYRTKFDEYIKKLSSMTVVHDPEVLAGPGEIPGYLPTLYEFHFDVCKKKWVPWTSLVTRYVHCPDVKFIDILVPTVDTTRANWILEQMVKIKRPVVLVGESGTSKTATTQNFLNSLNTDTTMMLTINFSSRTTSTDVQRNLEASVEKRTKDTYGPSMGKRLLVFMDDLNMPLVDEYGTQQPIALLKLLLDRGGMYDRGKELNYKILKDLGFIAAMGKAGGGRNEVDPRFISLFSVFNIPFPAEEALHVIYSSILKGHTKSFEECIQKICDKLTFCTLELYKMIVKGLPPTPSKFHYIFNLRDLSRVYSGLTLTNAERFLTVTQFVRVWRNECLRVFHDRLINETDKTLVQNHVKTLIEEHFAADLESAMRDPILFGDYRAALTEAEPRVYEDIQDYDASKALFQEILEEYNECKTRMNLVLFDDALEHLTRVHRIIRMDRGHALLVGVGGSGKQSLTKLAAFTAGCEVFEIVLSRGYSETTFREDLKTLYLKLGIENKKTVFLFTDAHVAEEGFLELINNMLTSGMVPALFLDDEKESVLGQIRDEAMKMGVGPSKESVWQYFVNKSANNLHIVLGMSPVGETLRTRCRNFPGLVNNTGIDWFLPWPPQALHAVAQTFLGENPMVPDSHVEAVIGHVCMVHASVGDYSKKFLQKLRRSNYVTPKNYLDFINTYSNLLEDKDKYILAQCKRLEGGLDKLEEASEQLAELNTKLAEQKVVLAEKSNACEVLLQEISTNTGVAEEKKKLAEDKAKEIEEQNKVIAVEKKDAESSLAEALPALEAARIALQDLDKSDVTEIRSFAKPPKQVQVVCECILVMRGHKEINWKTAKGMMSEANFLRSLMEMDCDSISASQVKTVRGFLKHLNTSSEEMQAISKAGSGMLKFVEAVMGYCDVAREIKPKREKVARLEKNFFQSKRELERIQNELAAIQKELGALGEKYYAAMGEKQLLQEEAEVMERRLIAADKLISGLGSENKRWTDDLEELKIRRIRLLGDCLICAAFLSYEGAFSWVFRNEMVNDVWQKDVLERKIPLSQPFKIESLLTDEVEISRWGSEGLPPDELSVQNGILTTRASRFPMCIDPQQQALNWIKKKEEKNNLKISSFNDPDFLKQLEMAIKYGFPFLFQDVDEYIDPVIDNVLEKNVKGAEGRQVIILGDKEVDYDPNFKLYLNTKLANPKYSPAVFGKAMVINYTVTLKGLEDQLLSVIVGFERKELEEQRERLIQETSENKRLLKDLEDSLLRELATSTGNMLDNVELVHTLEETKSKASEVFEKLKLAEKTSIDIDKLRDGYRPAAKRGAILFFVLAEMALVNSMYQYSLASFLEVFDFSLRKSLPDSVLPKRLKNIMDTLTYNVYNYGCTGLFERHKLLFSFNLTIKIEQAEGRAPQEELEFFLKGNLSLEKSKRKKPCAWLPDQGWEDIVRLAELFPATFGSLMDDIENNPSDWKAWCDLDNLEQAPYPMTYNNILAPFQKLLLLRCFRLDRVYRAVSDYVTVTMGEKYVQPPVISFEAIYEQSSPNSPIVFILSPGSEPASDLMKLAERSGFGGSKLKFLAMGQGQEKVALQLLETAVSRGQWLMLQNCHLLVKWLKDLEKSLERISKPHPDFRLWLTTDPIKNFPIGILQKSLKVVTEPPNGLKLNMRATYFKIPHDTLQSCEHPAFRSLVYVLAFFHAVVQERRKYGKIGWNVSYDFNESDFLVCTEILNTYLTKAHIQGDIKIPWGSLKYLLGEVMYGGRAIDSFDRRILKVYTDEYLGDFIFDKFQPFHFFHNKNVDYKIPQDGPKDNYVGEIETLPLANTPEVFGLHPNAEIGYYSQAARDMWTHLIELQPQTGDSGGGISRDEYIGQVARDIQNKLPSVFDMDVIRKKIGLEVSPTTVVLLQELERFNKLIARMSRSLAELQRALAGEVGMSGELDEVARALFNGQIPGIWRKLAPDTLKSLGNWMLHFKRRHEQYSSWVDEGEPNVMWLSGLHIPESYLTALVQATCRRNGWPLDRSTLYTQVTQHCSPDEVNERPGQGCFVSGLYLEGADWDTEKCCLIRSKPKVLVVQLPILKVIPIESHRLKLQNTLRTPVYTTSMRRNAMGVGLVFEADLFTTKHISHWTRQQPARRLWIWRALPISLPVDLSYHPQAFWKSLVPLDQPCAD</sequence>
<evidence type="ECO:0000256" key="9">
    <source>
        <dbReference type="ARBA" id="ARBA00023054"/>
    </source>
</evidence>
<dbReference type="Pfam" id="PF12774">
    <property type="entry name" value="AAA_6"/>
    <property type="match status" value="1"/>
</dbReference>
<dbReference type="Gene3D" id="1.10.8.710">
    <property type="match status" value="1"/>
</dbReference>
<proteinExistence type="inferred from homology"/>
<dbReference type="Pfam" id="PF25007">
    <property type="entry name" value="DYH2-5-8_CC"/>
    <property type="match status" value="1"/>
</dbReference>
<dbReference type="InterPro" id="IPR024317">
    <property type="entry name" value="Dynein_heavy_chain_D4_dom"/>
</dbReference>
<dbReference type="Pfam" id="PF12775">
    <property type="entry name" value="AAA_7"/>
    <property type="match status" value="1"/>
</dbReference>
<dbReference type="Gene3D" id="1.10.8.1220">
    <property type="match status" value="1"/>
</dbReference>
<evidence type="ECO:0000256" key="12">
    <source>
        <dbReference type="ARBA" id="ARBA00023212"/>
    </source>
</evidence>
<dbReference type="Pfam" id="PF12781">
    <property type="entry name" value="AAA_9"/>
    <property type="match status" value="1"/>
</dbReference>
<keyword evidence="7" id="KW-0067">ATP-binding</keyword>
<dbReference type="Gene3D" id="1.20.920.20">
    <property type="match status" value="1"/>
</dbReference>
<dbReference type="Gene3D" id="1.20.140.100">
    <property type="entry name" value="Dynein heavy chain, N-terminal domain 2"/>
    <property type="match status" value="1"/>
</dbReference>
<dbReference type="FunFam" id="3.40.50.300:FF:001855">
    <property type="entry name" value="Dynein axonemal heavy chain 10"/>
    <property type="match status" value="1"/>
</dbReference>
<evidence type="ECO:0000256" key="6">
    <source>
        <dbReference type="ARBA" id="ARBA00022741"/>
    </source>
</evidence>
<dbReference type="Pfam" id="PF17852">
    <property type="entry name" value="Dynein_AAA_lid"/>
    <property type="match status" value="1"/>
</dbReference>
<dbReference type="FunFam" id="1.20.140.100:FF:000013">
    <property type="entry name" value="Dynein heavy chain 10, axonemal"/>
    <property type="match status" value="1"/>
</dbReference>
<dbReference type="Proteomes" id="UP000823561">
    <property type="component" value="Chromosome 5"/>
</dbReference>
<dbReference type="Gene3D" id="1.20.58.1120">
    <property type="match status" value="1"/>
</dbReference>
<dbReference type="Pfam" id="PF08385">
    <property type="entry name" value="DHC_N1"/>
    <property type="match status" value="1"/>
</dbReference>
<evidence type="ECO:0000256" key="4">
    <source>
        <dbReference type="ARBA" id="ARBA00022701"/>
    </source>
</evidence>
<dbReference type="InterPro" id="IPR042228">
    <property type="entry name" value="Dynein_linker_3"/>
</dbReference>
<dbReference type="EMBL" id="JADWDJ010000005">
    <property type="protein sequence ID" value="KAG5280454.1"/>
    <property type="molecule type" value="Genomic_DNA"/>
</dbReference>
<evidence type="ECO:0000256" key="3">
    <source>
        <dbReference type="ARBA" id="ARBA00022490"/>
    </source>
</evidence>
<dbReference type="GO" id="GO:0007018">
    <property type="term" value="P:microtubule-based movement"/>
    <property type="evidence" value="ECO:0007669"/>
    <property type="project" value="InterPro"/>
</dbReference>
<comment type="subcellular location">
    <subcellularLocation>
        <location evidence="1">Cytoplasm</location>
        <location evidence="1">Cytoskeleton</location>
        <location evidence="1">Cilium axoneme</location>
    </subcellularLocation>
</comment>
<dbReference type="FunFam" id="1.20.920.20:FF:000008">
    <property type="entry name" value="Dynein heavy chain 10, axonemal"/>
    <property type="match status" value="1"/>
</dbReference>
<dbReference type="InterPro" id="IPR042219">
    <property type="entry name" value="AAA_lid_11_sf"/>
</dbReference>
<feature type="domain" description="AAA+ ATPase" evidence="16">
    <location>
        <begin position="2908"/>
        <end position="3065"/>
    </location>
</feature>
<comment type="caution">
    <text evidence="17">The sequence shown here is derived from an EMBL/GenBank/DDBJ whole genome shotgun (WGS) entry which is preliminary data.</text>
</comment>
<dbReference type="FunFam" id="3.40.50.300:FF:002141">
    <property type="entry name" value="Dynein heavy chain"/>
    <property type="match status" value="1"/>
</dbReference>
<evidence type="ECO:0000256" key="2">
    <source>
        <dbReference type="ARBA" id="ARBA00008887"/>
    </source>
</evidence>
<evidence type="ECO:0000313" key="17">
    <source>
        <dbReference type="EMBL" id="KAG5280454.1"/>
    </source>
</evidence>
<dbReference type="InterPro" id="IPR026983">
    <property type="entry name" value="DHC"/>
</dbReference>
<dbReference type="InterPro" id="IPR035699">
    <property type="entry name" value="AAA_6"/>
</dbReference>
<dbReference type="Gene3D" id="3.10.490.20">
    <property type="match status" value="1"/>
</dbReference>
<evidence type="ECO:0000256" key="14">
    <source>
        <dbReference type="SAM" id="Coils"/>
    </source>
</evidence>
<evidence type="ECO:0000259" key="16">
    <source>
        <dbReference type="SMART" id="SM00382"/>
    </source>
</evidence>
<feature type="domain" description="AAA+ ATPase" evidence="16">
    <location>
        <begin position="2560"/>
        <end position="2713"/>
    </location>
</feature>
<dbReference type="FunFam" id="1.10.8.1220:FF:000001">
    <property type="entry name" value="Dynein axonemal heavy chain 5"/>
    <property type="match status" value="1"/>
</dbReference>
<dbReference type="Pfam" id="PF03028">
    <property type="entry name" value="Dynein_heavy"/>
    <property type="match status" value="1"/>
</dbReference>
<dbReference type="GO" id="GO:0008569">
    <property type="term" value="F:minus-end-directed microtubule motor activity"/>
    <property type="evidence" value="ECO:0007669"/>
    <property type="project" value="InterPro"/>
</dbReference>
<dbReference type="Gene3D" id="1.10.8.720">
    <property type="entry name" value="Region D6 of dynein motor"/>
    <property type="match status" value="1"/>
</dbReference>
<name>A0AAV6H095_9TELE</name>
<keyword evidence="4" id="KW-0493">Microtubule</keyword>
<dbReference type="InterPro" id="IPR035706">
    <property type="entry name" value="AAA_9"/>
</dbReference>
<dbReference type="FunFam" id="1.10.472.130:FF:000010">
    <property type="entry name" value="Dynein axonemal heavy chain 10"/>
    <property type="match status" value="1"/>
</dbReference>
<dbReference type="FunFam" id="3.40.50.300:FF:000049">
    <property type="entry name" value="Dynein, axonemal, heavy chain 5"/>
    <property type="match status" value="1"/>
</dbReference>
<evidence type="ECO:0000256" key="10">
    <source>
        <dbReference type="ARBA" id="ARBA00023069"/>
    </source>
</evidence>
<dbReference type="FunFam" id="1.20.58.1120:FF:000008">
    <property type="entry name" value="Dynein heavy chain 10, axonemal"/>
    <property type="match status" value="1"/>
</dbReference>
<reference evidence="17" key="1">
    <citation type="submission" date="2020-10" db="EMBL/GenBank/DDBJ databases">
        <title>Chromosome-scale genome assembly of the Allis shad, Alosa alosa.</title>
        <authorList>
            <person name="Margot Z."/>
            <person name="Christophe K."/>
            <person name="Cabau C."/>
            <person name="Louis A."/>
            <person name="Berthelot C."/>
            <person name="Parey E."/>
            <person name="Roest Crollius H."/>
            <person name="Montfort J."/>
            <person name="Robinson-Rechavi M."/>
            <person name="Bucao C."/>
            <person name="Bouchez O."/>
            <person name="Gislard M."/>
            <person name="Lluch J."/>
            <person name="Milhes M."/>
            <person name="Lampietro C."/>
            <person name="Lopez Roques C."/>
            <person name="Donnadieu C."/>
            <person name="Braasch I."/>
            <person name="Desvignes T."/>
            <person name="Postlethwait J."/>
            <person name="Bobe J."/>
            <person name="Guiguen Y."/>
        </authorList>
    </citation>
    <scope>NUCLEOTIDE SEQUENCE</scope>
    <source>
        <strain evidence="17">M-15738</strain>
        <tissue evidence="17">Blood</tissue>
    </source>
</reference>
<accession>A0AAV6H095</accession>
<dbReference type="SMART" id="SM00382">
    <property type="entry name" value="AAA"/>
    <property type="match status" value="4"/>
</dbReference>
<evidence type="ECO:0000256" key="1">
    <source>
        <dbReference type="ARBA" id="ARBA00004430"/>
    </source>
</evidence>
<dbReference type="PANTHER" id="PTHR22878">
    <property type="entry name" value="DYNEIN HEAVY CHAIN 6, AXONEMAL-LIKE-RELATED"/>
    <property type="match status" value="1"/>
</dbReference>
<evidence type="ECO:0000256" key="5">
    <source>
        <dbReference type="ARBA" id="ARBA00022737"/>
    </source>
</evidence>
<feature type="coiled-coil region" evidence="14">
    <location>
        <begin position="3157"/>
        <end position="3240"/>
    </location>
</feature>
<evidence type="ECO:0000256" key="7">
    <source>
        <dbReference type="ARBA" id="ARBA00022840"/>
    </source>
</evidence>
<dbReference type="InterPro" id="IPR041658">
    <property type="entry name" value="AAA_lid_11"/>
</dbReference>
<dbReference type="InterPro" id="IPR041466">
    <property type="entry name" value="Dynein_AAA5_ext"/>
</dbReference>
<dbReference type="Pfam" id="PF08393">
    <property type="entry name" value="DHC_N2"/>
    <property type="match status" value="1"/>
</dbReference>
<dbReference type="InterPro" id="IPR043157">
    <property type="entry name" value="Dynein_AAA1S"/>
</dbReference>
<feature type="domain" description="AAA+ ATPase" evidence="16">
    <location>
        <begin position="1941"/>
        <end position="2077"/>
    </location>
</feature>
<evidence type="ECO:0000256" key="8">
    <source>
        <dbReference type="ARBA" id="ARBA00023017"/>
    </source>
</evidence>
<dbReference type="GO" id="GO:0005858">
    <property type="term" value="C:axonemal dynein complex"/>
    <property type="evidence" value="ECO:0007669"/>
    <property type="project" value="UniProtKB-ARBA"/>
</dbReference>
<gene>
    <name evidence="17" type="ORF">AALO_G00060150</name>
</gene>
<dbReference type="FunFam" id="3.40.50.300:FF:000063">
    <property type="entry name" value="dynein heavy chain 6, axonemal"/>
    <property type="match status" value="1"/>
</dbReference>
<dbReference type="Gene3D" id="1.10.287.2620">
    <property type="match status" value="1"/>
</dbReference>
<dbReference type="InterPro" id="IPR003593">
    <property type="entry name" value="AAA+_ATPase"/>
</dbReference>
<dbReference type="InterPro" id="IPR043160">
    <property type="entry name" value="Dynein_C_barrel"/>
</dbReference>
<protein>
    <recommendedName>
        <fullName evidence="16">AAA+ ATPase domain-containing protein</fullName>
    </recommendedName>
</protein>
<keyword evidence="6" id="KW-0547">Nucleotide-binding</keyword>
<evidence type="ECO:0000256" key="13">
    <source>
        <dbReference type="ARBA" id="ARBA00023273"/>
    </source>
</evidence>
<dbReference type="Pfam" id="PF17857">
    <property type="entry name" value="AAA_lid_1"/>
    <property type="match status" value="1"/>
</dbReference>
<dbReference type="FunFam" id="1.10.8.710:FF:000002">
    <property type="entry name" value="dynein heavy chain 17, axonemal"/>
    <property type="match status" value="1"/>
</dbReference>
<dbReference type="InterPro" id="IPR056759">
    <property type="entry name" value="DYH2-5-8_CC"/>
</dbReference>
<keyword evidence="9 14" id="KW-0175">Coiled coil</keyword>
<keyword evidence="3" id="KW-0963">Cytoplasm</keyword>
<dbReference type="FunFam" id="3.20.180.20:FF:000001">
    <property type="entry name" value="Dynein axonemal heavy chain 5"/>
    <property type="match status" value="1"/>
</dbReference>
<dbReference type="InterPro" id="IPR041589">
    <property type="entry name" value="DNAH3_AAA_lid_1"/>
</dbReference>
<dbReference type="Gene3D" id="3.20.180.20">
    <property type="entry name" value="Dynein heavy chain, N-terminal domain 2"/>
    <property type="match status" value="1"/>
</dbReference>
<dbReference type="SUPFAM" id="SSF52540">
    <property type="entry name" value="P-loop containing nucleoside triphosphate hydrolases"/>
    <property type="match status" value="4"/>
</dbReference>
<dbReference type="GO" id="GO:0005874">
    <property type="term" value="C:microtubule"/>
    <property type="evidence" value="ECO:0007669"/>
    <property type="project" value="UniProtKB-KW"/>
</dbReference>
<dbReference type="InterPro" id="IPR024743">
    <property type="entry name" value="Dynein_HC_stalk"/>
</dbReference>
<dbReference type="InterPro" id="IPR042222">
    <property type="entry name" value="Dynein_2_N"/>
</dbReference>
<comment type="similarity">
    <text evidence="2">Belongs to the dynein heavy chain family.</text>
</comment>
<dbReference type="FunFam" id="1.10.287.2620:FF:000002">
    <property type="entry name" value="Dynein heavy chain 2, axonemal"/>
    <property type="match status" value="1"/>
</dbReference>
<dbReference type="Pfam" id="PF12780">
    <property type="entry name" value="AAA_8"/>
    <property type="match status" value="1"/>
</dbReference>
<keyword evidence="18" id="KW-1185">Reference proteome</keyword>
<dbReference type="InterPro" id="IPR004273">
    <property type="entry name" value="Dynein_heavy_D6_P-loop"/>
</dbReference>
<dbReference type="InterPro" id="IPR013602">
    <property type="entry name" value="Dynein_heavy_linker"/>
</dbReference>
<dbReference type="Pfam" id="PF12777">
    <property type="entry name" value="MT"/>
    <property type="match status" value="1"/>
</dbReference>
<organism evidence="17 18">
    <name type="scientific">Alosa alosa</name>
    <name type="common">allis shad</name>
    <dbReference type="NCBI Taxonomy" id="278164"/>
    <lineage>
        <taxon>Eukaryota</taxon>
        <taxon>Metazoa</taxon>
        <taxon>Chordata</taxon>
        <taxon>Craniata</taxon>
        <taxon>Vertebrata</taxon>
        <taxon>Euteleostomi</taxon>
        <taxon>Actinopterygii</taxon>
        <taxon>Neopterygii</taxon>
        <taxon>Teleostei</taxon>
        <taxon>Clupei</taxon>
        <taxon>Clupeiformes</taxon>
        <taxon>Clupeoidei</taxon>
        <taxon>Clupeidae</taxon>
        <taxon>Alosa</taxon>
    </lineage>
</organism>
<feature type="coiled-coil region" evidence="14">
    <location>
        <begin position="3374"/>
        <end position="3436"/>
    </location>
</feature>
<dbReference type="PANTHER" id="PTHR22878:SF63">
    <property type="entry name" value="DYNEIN AXONEMAL HEAVY CHAIN 10"/>
    <property type="match status" value="1"/>
</dbReference>
<dbReference type="Pfam" id="PF18199">
    <property type="entry name" value="Dynein_C"/>
    <property type="match status" value="1"/>
</dbReference>
<dbReference type="GO" id="GO:0097729">
    <property type="term" value="C:9+2 motile cilium"/>
    <property type="evidence" value="ECO:0007669"/>
    <property type="project" value="UniProtKB-ARBA"/>
</dbReference>
<keyword evidence="12" id="KW-0206">Cytoskeleton</keyword>
<dbReference type="GO" id="GO:0005524">
    <property type="term" value="F:ATP binding"/>
    <property type="evidence" value="ECO:0007669"/>
    <property type="project" value="UniProtKB-KW"/>
</dbReference>
<evidence type="ECO:0000256" key="15">
    <source>
        <dbReference type="SAM" id="MobiDB-lite"/>
    </source>
</evidence>
<dbReference type="FunFam" id="3.40.50.300:FF:000153">
    <property type="entry name" value="Dynein axonemal heavy chain 1"/>
    <property type="match status" value="1"/>
</dbReference>
<feature type="coiled-coil region" evidence="14">
    <location>
        <begin position="1337"/>
        <end position="1388"/>
    </location>
</feature>
<dbReference type="FunFam" id="1.20.920.30:FF:000007">
    <property type="entry name" value="Dynein axonemal heavy chain 10"/>
    <property type="match status" value="1"/>
</dbReference>
<dbReference type="InterPro" id="IPR013594">
    <property type="entry name" value="Dynein_heavy_tail"/>
</dbReference>
<dbReference type="FunFam" id="1.20.1270.280:FF:000005">
    <property type="entry name" value="Dynein axonemal heavy chain 10"/>
    <property type="match status" value="1"/>
</dbReference>
<dbReference type="Gene3D" id="1.20.1270.280">
    <property type="match status" value="1"/>
</dbReference>
<dbReference type="InterPro" id="IPR041228">
    <property type="entry name" value="Dynein_C"/>
</dbReference>
<evidence type="ECO:0000313" key="18">
    <source>
        <dbReference type="Proteomes" id="UP000823561"/>
    </source>
</evidence>
<keyword evidence="5" id="KW-0677">Repeat</keyword>
<dbReference type="Gene3D" id="1.10.472.130">
    <property type="match status" value="1"/>
</dbReference>
<dbReference type="GO" id="GO:0051959">
    <property type="term" value="F:dynein light intermediate chain binding"/>
    <property type="evidence" value="ECO:0007669"/>
    <property type="project" value="InterPro"/>
</dbReference>
<keyword evidence="11" id="KW-0505">Motor protein</keyword>
<dbReference type="Gene3D" id="6.10.140.1060">
    <property type="match status" value="1"/>
</dbReference>
<keyword evidence="10" id="KW-0969">Cilium</keyword>
<dbReference type="GO" id="GO:0008017">
    <property type="term" value="F:microtubule binding"/>
    <property type="evidence" value="ECO:0007669"/>
    <property type="project" value="UniProtKB-ARBA"/>
</dbReference>
<dbReference type="Gene3D" id="1.20.920.30">
    <property type="match status" value="1"/>
</dbReference>
<dbReference type="InterPro" id="IPR027417">
    <property type="entry name" value="P-loop_NTPase"/>
</dbReference>